<dbReference type="CDD" id="cd04301">
    <property type="entry name" value="NAT_SF"/>
    <property type="match status" value="1"/>
</dbReference>
<dbReference type="PANTHER" id="PTHR43800">
    <property type="entry name" value="PEPTIDYL-LYSINE N-ACETYLTRANSFERASE YJAB"/>
    <property type="match status" value="1"/>
</dbReference>
<evidence type="ECO:0000313" key="5">
    <source>
        <dbReference type="Proteomes" id="UP000001919"/>
    </source>
</evidence>
<organism evidence="4 5">
    <name type="scientific">Brachybacterium faecium (strain ATCC 43885 / DSM 4810 / JCM 11609 / LMG 19847 / NBRC 14762 / NCIMB 9860 / 6-10)</name>
    <dbReference type="NCBI Taxonomy" id="446465"/>
    <lineage>
        <taxon>Bacteria</taxon>
        <taxon>Bacillati</taxon>
        <taxon>Actinomycetota</taxon>
        <taxon>Actinomycetes</taxon>
        <taxon>Micrococcales</taxon>
        <taxon>Dermabacteraceae</taxon>
        <taxon>Brachybacterium</taxon>
    </lineage>
</organism>
<dbReference type="eggNOG" id="COG0456">
    <property type="taxonomic scope" value="Bacteria"/>
</dbReference>
<dbReference type="SUPFAM" id="SSF55729">
    <property type="entry name" value="Acyl-CoA N-acyltransferases (Nat)"/>
    <property type="match status" value="1"/>
</dbReference>
<evidence type="ECO:0000256" key="1">
    <source>
        <dbReference type="ARBA" id="ARBA00022679"/>
    </source>
</evidence>
<gene>
    <name evidence="4" type="ordered locus">Bfae_28150</name>
</gene>
<dbReference type="Gene3D" id="3.40.630.30">
    <property type="match status" value="1"/>
</dbReference>
<dbReference type="PANTHER" id="PTHR43800:SF1">
    <property type="entry name" value="PEPTIDYL-LYSINE N-ACETYLTRANSFERASE YJAB"/>
    <property type="match status" value="1"/>
</dbReference>
<accession>C7MHR4</accession>
<proteinExistence type="predicted"/>
<dbReference type="InterPro" id="IPR000182">
    <property type="entry name" value="GNAT_dom"/>
</dbReference>
<feature type="domain" description="N-acetyltransferase" evidence="3">
    <location>
        <begin position="12"/>
        <end position="155"/>
    </location>
</feature>
<dbReference type="STRING" id="446465.Bfae_28150"/>
<evidence type="ECO:0000259" key="3">
    <source>
        <dbReference type="PROSITE" id="PS51186"/>
    </source>
</evidence>
<dbReference type="InterPro" id="IPR016181">
    <property type="entry name" value="Acyl_CoA_acyltransferase"/>
</dbReference>
<protein>
    <submittedName>
        <fullName evidence="4">Acetyltransferase</fullName>
    </submittedName>
</protein>
<dbReference type="NCBIfam" id="NF007807">
    <property type="entry name" value="PRK10514.1"/>
    <property type="match status" value="1"/>
</dbReference>
<dbReference type="AlphaFoldDB" id="C7MHR4"/>
<keyword evidence="2" id="KW-0012">Acyltransferase</keyword>
<dbReference type="KEGG" id="bfa:Bfae_28150"/>
<evidence type="ECO:0000313" key="4">
    <source>
        <dbReference type="EMBL" id="ACU86581.1"/>
    </source>
</evidence>
<evidence type="ECO:0000256" key="2">
    <source>
        <dbReference type="ARBA" id="ARBA00023315"/>
    </source>
</evidence>
<keyword evidence="1 4" id="KW-0808">Transferase</keyword>
<name>C7MHR4_BRAFD</name>
<dbReference type="HOGENOM" id="CLU_013985_21_0_11"/>
<dbReference type="Proteomes" id="UP000001919">
    <property type="component" value="Chromosome"/>
</dbReference>
<dbReference type="OrthoDB" id="9788300at2"/>
<keyword evidence="5" id="KW-1185">Reference proteome</keyword>
<dbReference type="GO" id="GO:0016747">
    <property type="term" value="F:acyltransferase activity, transferring groups other than amino-acyl groups"/>
    <property type="evidence" value="ECO:0007669"/>
    <property type="project" value="InterPro"/>
</dbReference>
<sequence length="158" mass="16836">MYPPKESTVPVVSIRPSIGAAEYPTLAAIWRGAVDATHTFLADADRDAIEATLQSDYFPAVTLSVAECDGQPAGFSGVLDGALEMLFVDAMHRGRGIGTALLAHAIRDHGVTTVDVNEQNVSAVGFYAHRGFEVIGRSETDEACRPYPLLHLRLGAPS</sequence>
<reference evidence="4 5" key="1">
    <citation type="journal article" date="2009" name="Stand. Genomic Sci.">
        <title>Complete genome sequence of Brachybacterium faecium type strain (Schefferle 6-10).</title>
        <authorList>
            <person name="Lapidus A."/>
            <person name="Pukall R."/>
            <person name="Labuttii K."/>
            <person name="Copeland A."/>
            <person name="Del Rio T.G."/>
            <person name="Nolan M."/>
            <person name="Chen F."/>
            <person name="Lucas S."/>
            <person name="Tice H."/>
            <person name="Cheng J.F."/>
            <person name="Bruce D."/>
            <person name="Goodwin L."/>
            <person name="Pitluck S."/>
            <person name="Rohde M."/>
            <person name="Goker M."/>
            <person name="Pati A."/>
            <person name="Ivanova N."/>
            <person name="Mavrommatis K."/>
            <person name="Chen A."/>
            <person name="Palaniappan K."/>
            <person name="D'haeseleer P."/>
            <person name="Chain P."/>
            <person name="Bristow J."/>
            <person name="Eisen J.A."/>
            <person name="Markowitz V."/>
            <person name="Hugenholtz P."/>
            <person name="Kyrpides N.C."/>
            <person name="Klenk H.P."/>
        </authorList>
    </citation>
    <scope>NUCLEOTIDE SEQUENCE [LARGE SCALE GENOMIC DNA]</scope>
    <source>
        <strain evidence="5">ATCC 43885 / DSM 4810 / JCM 11609 / LMG 19847 / NBRC 14762 / NCIMB 9860 / 6-10</strain>
    </source>
</reference>
<dbReference type="Pfam" id="PF13508">
    <property type="entry name" value="Acetyltransf_7"/>
    <property type="match status" value="1"/>
</dbReference>
<dbReference type="EMBL" id="CP001643">
    <property type="protein sequence ID" value="ACU86581.1"/>
    <property type="molecule type" value="Genomic_DNA"/>
</dbReference>
<dbReference type="PROSITE" id="PS51186">
    <property type="entry name" value="GNAT"/>
    <property type="match status" value="1"/>
</dbReference>